<name>A0A926HYN5_9FIRM</name>
<keyword evidence="2" id="KW-1185">Reference proteome</keyword>
<sequence length="47" mass="5547">MGKFSLCELLRIIDEIEFKELRPILDKKCGPCKQKKPKKECKPPKCR</sequence>
<evidence type="ECO:0000313" key="1">
    <source>
        <dbReference type="EMBL" id="MBC8541294.1"/>
    </source>
</evidence>
<dbReference type="Proteomes" id="UP000611762">
    <property type="component" value="Unassembled WGS sequence"/>
</dbReference>
<dbReference type="RefSeq" id="WP_249313338.1">
    <property type="nucleotide sequence ID" value="NZ_JACRSU010000003.1"/>
</dbReference>
<organism evidence="1 2">
    <name type="scientific">Congzhengia minquanensis</name>
    <dbReference type="NCBI Taxonomy" id="2763657"/>
    <lineage>
        <taxon>Bacteria</taxon>
        <taxon>Bacillati</taxon>
        <taxon>Bacillota</taxon>
        <taxon>Clostridia</taxon>
        <taxon>Eubacteriales</taxon>
        <taxon>Oscillospiraceae</taxon>
        <taxon>Congzhengia</taxon>
    </lineage>
</organism>
<evidence type="ECO:0000313" key="2">
    <source>
        <dbReference type="Proteomes" id="UP000611762"/>
    </source>
</evidence>
<comment type="caution">
    <text evidence="1">The sequence shown here is derived from an EMBL/GenBank/DDBJ whole genome shotgun (WGS) entry which is preliminary data.</text>
</comment>
<gene>
    <name evidence="1" type="ORF">H8698_09935</name>
</gene>
<proteinExistence type="predicted"/>
<reference evidence="1" key="1">
    <citation type="submission" date="2020-08" db="EMBL/GenBank/DDBJ databases">
        <title>Genome public.</title>
        <authorList>
            <person name="Liu C."/>
            <person name="Sun Q."/>
        </authorList>
    </citation>
    <scope>NUCLEOTIDE SEQUENCE</scope>
    <source>
        <strain evidence="1">H8</strain>
    </source>
</reference>
<protein>
    <submittedName>
        <fullName evidence="1">Uncharacterized protein</fullName>
    </submittedName>
</protein>
<accession>A0A926HYN5</accession>
<dbReference type="EMBL" id="JACRSU010000003">
    <property type="protein sequence ID" value="MBC8541294.1"/>
    <property type="molecule type" value="Genomic_DNA"/>
</dbReference>
<dbReference type="AlphaFoldDB" id="A0A926HYN5"/>